<name>A0ACC1CA08_9ROSI</name>
<protein>
    <submittedName>
        <fullName evidence="1">Uncharacterized protein</fullName>
    </submittedName>
</protein>
<comment type="caution">
    <text evidence="1">The sequence shown here is derived from an EMBL/GenBank/DDBJ whole genome shotgun (WGS) entry which is preliminary data.</text>
</comment>
<evidence type="ECO:0000313" key="1">
    <source>
        <dbReference type="EMBL" id="KAJ0112382.1"/>
    </source>
</evidence>
<organism evidence="1 2">
    <name type="scientific">Pistacia atlantica</name>
    <dbReference type="NCBI Taxonomy" id="434234"/>
    <lineage>
        <taxon>Eukaryota</taxon>
        <taxon>Viridiplantae</taxon>
        <taxon>Streptophyta</taxon>
        <taxon>Embryophyta</taxon>
        <taxon>Tracheophyta</taxon>
        <taxon>Spermatophyta</taxon>
        <taxon>Magnoliopsida</taxon>
        <taxon>eudicotyledons</taxon>
        <taxon>Gunneridae</taxon>
        <taxon>Pentapetalae</taxon>
        <taxon>rosids</taxon>
        <taxon>malvids</taxon>
        <taxon>Sapindales</taxon>
        <taxon>Anacardiaceae</taxon>
        <taxon>Pistacia</taxon>
    </lineage>
</organism>
<reference evidence="2" key="1">
    <citation type="journal article" date="2023" name="G3 (Bethesda)">
        <title>Genome assembly and association tests identify interacting loci associated with vigor, precocity, and sex in interspecific pistachio rootstocks.</title>
        <authorList>
            <person name="Palmer W."/>
            <person name="Jacygrad E."/>
            <person name="Sagayaradj S."/>
            <person name="Cavanaugh K."/>
            <person name="Han R."/>
            <person name="Bertier L."/>
            <person name="Beede B."/>
            <person name="Kafkas S."/>
            <person name="Golino D."/>
            <person name="Preece J."/>
            <person name="Michelmore R."/>
        </authorList>
    </citation>
    <scope>NUCLEOTIDE SEQUENCE [LARGE SCALE GENOMIC DNA]</scope>
</reference>
<dbReference type="EMBL" id="CM047897">
    <property type="protein sequence ID" value="KAJ0112382.1"/>
    <property type="molecule type" value="Genomic_DNA"/>
</dbReference>
<sequence>MLSSQSKHLKSEIKSLSSQEQIMASSKTLFLLFCLLFALVLILSSEVGADHTTESNGVEEGKYGGYPGGGGYNNGGPGGYNNGGRGGYGGNPPRRGYCNYGCCRGYRYSNGCRRCCAQAQEAPDAEFEDDVKN</sequence>
<dbReference type="Proteomes" id="UP001164250">
    <property type="component" value="Chromosome 1"/>
</dbReference>
<proteinExistence type="predicted"/>
<accession>A0ACC1CA08</accession>
<gene>
    <name evidence="1" type="ORF">Patl1_01900</name>
</gene>
<evidence type="ECO:0000313" key="2">
    <source>
        <dbReference type="Proteomes" id="UP001164250"/>
    </source>
</evidence>
<keyword evidence="2" id="KW-1185">Reference proteome</keyword>